<organism evidence="4 5">
    <name type="scientific">Clostridium tyrobutyricum DIVETGP</name>
    <dbReference type="NCBI Taxonomy" id="1408889"/>
    <lineage>
        <taxon>Bacteria</taxon>
        <taxon>Bacillati</taxon>
        <taxon>Bacillota</taxon>
        <taxon>Clostridia</taxon>
        <taxon>Eubacteriales</taxon>
        <taxon>Clostridiaceae</taxon>
        <taxon>Clostridium</taxon>
    </lineage>
</organism>
<dbReference type="InterPro" id="IPR002123">
    <property type="entry name" value="Plipid/glycerol_acylTrfase"/>
</dbReference>
<dbReference type="SUPFAM" id="SSF69593">
    <property type="entry name" value="Glycerol-3-phosphate (1)-acyltransferase"/>
    <property type="match status" value="1"/>
</dbReference>
<feature type="domain" description="Phospholipid/glycerol acyltransferase" evidence="3">
    <location>
        <begin position="51"/>
        <end position="164"/>
    </location>
</feature>
<accession>W6N509</accession>
<proteinExistence type="predicted"/>
<dbReference type="EC" id="2.3.1.51" evidence="4"/>
<dbReference type="OrthoDB" id="9803035at2"/>
<dbReference type="PANTHER" id="PTHR10434:SF40">
    <property type="entry name" value="1-ACYL-SN-GLYCEROL-3-PHOSPHATE ACYLTRANSFERASE"/>
    <property type="match status" value="1"/>
</dbReference>
<evidence type="ECO:0000256" key="2">
    <source>
        <dbReference type="ARBA" id="ARBA00023315"/>
    </source>
</evidence>
<dbReference type="GO" id="GO:0006654">
    <property type="term" value="P:phosphatidic acid biosynthetic process"/>
    <property type="evidence" value="ECO:0007669"/>
    <property type="project" value="TreeGrafter"/>
</dbReference>
<keyword evidence="5" id="KW-1185">Reference proteome</keyword>
<dbReference type="AlphaFoldDB" id="W6N509"/>
<dbReference type="Gene3D" id="3.40.1130.10">
    <property type="entry name" value="Glycerol-3-phosphate (1)-acyltransferase"/>
    <property type="match status" value="1"/>
</dbReference>
<keyword evidence="2 4" id="KW-0012">Acyltransferase</keyword>
<keyword evidence="1 4" id="KW-0808">Transferase</keyword>
<dbReference type="CDD" id="cd07989">
    <property type="entry name" value="LPLAT_AGPAT-like"/>
    <property type="match status" value="1"/>
</dbReference>
<dbReference type="Proteomes" id="UP000019482">
    <property type="component" value="Unassembled WGS sequence"/>
</dbReference>
<dbReference type="GeneID" id="29420925"/>
<dbReference type="RefSeq" id="WP_017894655.1">
    <property type="nucleotide sequence ID" value="NZ_CBXI010000023.1"/>
</dbReference>
<evidence type="ECO:0000313" key="4">
    <source>
        <dbReference type="EMBL" id="CDL91296.1"/>
    </source>
</evidence>
<dbReference type="PANTHER" id="PTHR10434">
    <property type="entry name" value="1-ACYL-SN-GLYCEROL-3-PHOSPHATE ACYLTRANSFERASE"/>
    <property type="match status" value="1"/>
</dbReference>
<dbReference type="SMART" id="SM00563">
    <property type="entry name" value="PlsC"/>
    <property type="match status" value="1"/>
</dbReference>
<protein>
    <submittedName>
        <fullName evidence="4">1-acyl-sn-glycerol-3-phosphate acyltransferase</fullName>
        <ecNumber evidence="4">2.3.1.51</ecNumber>
    </submittedName>
</protein>
<dbReference type="EMBL" id="CBXI010000023">
    <property type="protein sequence ID" value="CDL91296.1"/>
    <property type="molecule type" value="Genomic_DNA"/>
</dbReference>
<dbReference type="Pfam" id="PF01553">
    <property type="entry name" value="Acyltransferase"/>
    <property type="match status" value="1"/>
</dbReference>
<evidence type="ECO:0000259" key="3">
    <source>
        <dbReference type="SMART" id="SM00563"/>
    </source>
</evidence>
<evidence type="ECO:0000313" key="5">
    <source>
        <dbReference type="Proteomes" id="UP000019482"/>
    </source>
</evidence>
<name>W6N509_CLOTY</name>
<gene>
    <name evidence="4" type="ORF">CTDIVETGP_1366</name>
</gene>
<comment type="caution">
    <text evidence="4">The sequence shown here is derived from an EMBL/GenBank/DDBJ whole genome shotgun (WGS) entry which is preliminary data.</text>
</comment>
<sequence>MISPLVVKLVGCFPKSITGYISDKVLNGYVKKYADMDIIGKEHLNGVKRPILFISNHLSNSDALVLGNVFKEENLTFVAGKKLNNNSLTKLGMSMTKTICINPNTADKNAISNIVKALKSGDSVLIFPEGTRSRTASMNKAKKGVVLIQKLTKASVIPVGICGTENLLPISDKDMADESFQYAKVKVNIGKKLEIPKKHKDEKKHEYEDRVSDFFMCEIAKLLPERYRGVYSFDEGDKIEK</sequence>
<reference evidence="4 5" key="1">
    <citation type="journal article" date="2015" name="Genome Announc.">
        <title>Draft Genome Sequence of Clostridium tyrobutyricum Strain DIVETGP, Isolated from Cow's Milk for Grana Padano Production.</title>
        <authorList>
            <person name="Soggiu A."/>
            <person name="Piras C."/>
            <person name="Gaiarsa S."/>
            <person name="Sassera D."/>
            <person name="Roncada P."/>
            <person name="Bendixen E."/>
            <person name="Brasca M."/>
            <person name="Bonizzi L."/>
        </authorList>
    </citation>
    <scope>NUCLEOTIDE SEQUENCE [LARGE SCALE GENOMIC DNA]</scope>
    <source>
        <strain evidence="4 5">DIVETGP</strain>
    </source>
</reference>
<dbReference type="GO" id="GO:0003841">
    <property type="term" value="F:1-acylglycerol-3-phosphate O-acyltransferase activity"/>
    <property type="evidence" value="ECO:0007669"/>
    <property type="project" value="UniProtKB-EC"/>
</dbReference>
<evidence type="ECO:0000256" key="1">
    <source>
        <dbReference type="ARBA" id="ARBA00022679"/>
    </source>
</evidence>